<dbReference type="PANTHER" id="PTHR10742:SF342">
    <property type="entry name" value="AMINE OXIDASE"/>
    <property type="match status" value="1"/>
</dbReference>
<dbReference type="GO" id="GO:0001716">
    <property type="term" value="F:L-amino-acid oxidase activity"/>
    <property type="evidence" value="ECO:0007669"/>
    <property type="project" value="TreeGrafter"/>
</dbReference>
<feature type="non-terminal residue" evidence="2">
    <location>
        <position position="1"/>
    </location>
</feature>
<dbReference type="SUPFAM" id="SSF51905">
    <property type="entry name" value="FAD/NAD(P)-binding domain"/>
    <property type="match status" value="1"/>
</dbReference>
<feature type="domain" description="Amine oxidase" evidence="1">
    <location>
        <begin position="37"/>
        <end position="137"/>
    </location>
</feature>
<dbReference type="OrthoDB" id="655030at2759"/>
<dbReference type="EMBL" id="NCKV01020335">
    <property type="protein sequence ID" value="RWS20069.1"/>
    <property type="molecule type" value="Genomic_DNA"/>
</dbReference>
<dbReference type="InterPro" id="IPR050281">
    <property type="entry name" value="Flavin_monoamine_oxidase"/>
</dbReference>
<comment type="caution">
    <text evidence="2">The sequence shown here is derived from an EMBL/GenBank/DDBJ whole genome shotgun (WGS) entry which is preliminary data.</text>
</comment>
<dbReference type="InterPro" id="IPR002937">
    <property type="entry name" value="Amino_oxidase"/>
</dbReference>
<proteinExistence type="predicted"/>
<dbReference type="VEuPathDB" id="VectorBase:LDEU011971"/>
<dbReference type="AlphaFoldDB" id="A0A443RYD7"/>
<evidence type="ECO:0000313" key="2">
    <source>
        <dbReference type="EMBL" id="RWS20069.1"/>
    </source>
</evidence>
<keyword evidence="3" id="KW-1185">Reference proteome</keyword>
<dbReference type="Proteomes" id="UP000288716">
    <property type="component" value="Unassembled WGS sequence"/>
</dbReference>
<dbReference type="STRING" id="299467.A0A443RYD7"/>
<dbReference type="GO" id="GO:0009063">
    <property type="term" value="P:amino acid catabolic process"/>
    <property type="evidence" value="ECO:0007669"/>
    <property type="project" value="TreeGrafter"/>
</dbReference>
<name>A0A443RYD7_9ACAR</name>
<evidence type="ECO:0000259" key="1">
    <source>
        <dbReference type="Pfam" id="PF01593"/>
    </source>
</evidence>
<dbReference type="PANTHER" id="PTHR10742">
    <property type="entry name" value="FLAVIN MONOAMINE OXIDASE"/>
    <property type="match status" value="1"/>
</dbReference>
<accession>A0A443RYD7</accession>
<evidence type="ECO:0000313" key="3">
    <source>
        <dbReference type="Proteomes" id="UP000288716"/>
    </source>
</evidence>
<gene>
    <name evidence="2" type="ORF">B4U80_12159</name>
</gene>
<organism evidence="2 3">
    <name type="scientific">Leptotrombidium deliense</name>
    <dbReference type="NCBI Taxonomy" id="299467"/>
    <lineage>
        <taxon>Eukaryota</taxon>
        <taxon>Metazoa</taxon>
        <taxon>Ecdysozoa</taxon>
        <taxon>Arthropoda</taxon>
        <taxon>Chelicerata</taxon>
        <taxon>Arachnida</taxon>
        <taxon>Acari</taxon>
        <taxon>Acariformes</taxon>
        <taxon>Trombidiformes</taxon>
        <taxon>Prostigmata</taxon>
        <taxon>Anystina</taxon>
        <taxon>Parasitengona</taxon>
        <taxon>Trombiculoidea</taxon>
        <taxon>Trombiculidae</taxon>
        <taxon>Leptotrombidium</taxon>
    </lineage>
</organism>
<reference evidence="2 3" key="1">
    <citation type="journal article" date="2018" name="Gigascience">
        <title>Genomes of trombidid mites reveal novel predicted allergens and laterally-transferred genes associated with secondary metabolism.</title>
        <authorList>
            <person name="Dong X."/>
            <person name="Chaisiri K."/>
            <person name="Xia D."/>
            <person name="Armstrong S.D."/>
            <person name="Fang Y."/>
            <person name="Donnelly M.J."/>
            <person name="Kadowaki T."/>
            <person name="McGarry J.W."/>
            <person name="Darby A.C."/>
            <person name="Makepeace B.L."/>
        </authorList>
    </citation>
    <scope>NUCLEOTIDE SEQUENCE [LARGE SCALE GENOMIC DNA]</scope>
    <source>
        <strain evidence="2">UoL-UT</strain>
    </source>
</reference>
<protein>
    <submittedName>
        <fullName evidence="2">Amine oxidase (Flavin-containing)-like protein</fullName>
    </submittedName>
</protein>
<dbReference type="Gene3D" id="3.50.50.60">
    <property type="entry name" value="FAD/NAD(P)-binding domain"/>
    <property type="match status" value="1"/>
</dbReference>
<dbReference type="Pfam" id="PF01593">
    <property type="entry name" value="Amino_oxidase"/>
    <property type="match status" value="1"/>
</dbReference>
<sequence>TIAHHLVQNCKLKFNRLEYLNDGKDSTVKVSIIGAGLSGLYGATILQDLSTDYEILEASDRVGGRFYTHYFGNESDEDYAELGAMRFQTCKEYDRLIGNQTWSLMSFLNLHLKAKEKIKLIENFDKHENNFITFNGKSVLRSEFETNSDIFNFGKSSGGFIGRVEVKVIL</sequence>
<dbReference type="InterPro" id="IPR036188">
    <property type="entry name" value="FAD/NAD-bd_sf"/>
</dbReference>